<keyword evidence="1" id="KW-0732">Signal</keyword>
<dbReference type="Gene3D" id="2.120.10.70">
    <property type="entry name" value="Fucose-specific lectin"/>
    <property type="match status" value="1"/>
</dbReference>
<name>A0A1U7NZK8_9DEIO</name>
<proteinExistence type="predicted"/>
<dbReference type="SUPFAM" id="SSF89372">
    <property type="entry name" value="Fucose-specific lectin"/>
    <property type="match status" value="2"/>
</dbReference>
<keyword evidence="3" id="KW-1185">Reference proteome</keyword>
<sequence length="406" mass="44098">MSRFPAHPRLIFLCAALLGSAHAGGNEAPQAFQTLSPPPAEAARPLREVQIAAAPDGSLVLALLNDAGQADSGKGFYESRKVRVWRSTGNGWELLRGGLPGGVLNYDVPRPASNIDLALDGGGTPIMVWNENYGDNDVVVFRAYQEGNWTRWQPRYLGDDLPYAARTRSVVAQNGEPVFAWGESLRNPYGSRLSVRRWDPAAKTWTRSPAFNQISVFSRTPALGLNGAGQPTVAWLQGEVLESNVFVKRWNGAAWEALGGSLNRTPDRYLASTRLKLDAQGQPTVAWLEDLNGKDALYASRWDGQKWQALGGPVSANYAAAPALALDANGQPILAWVEERAGAGQIHLARWNGGRWQDSSVLNLDPHHDARSPSLAVLPDGEIVLAWREDMNGVYGVQLRKIGGKP</sequence>
<feature type="chain" id="PRO_5010588994" evidence="1">
    <location>
        <begin position="24"/>
        <end position="406"/>
    </location>
</feature>
<gene>
    <name evidence="2" type="ORF">BOO71_0006160</name>
</gene>
<evidence type="ECO:0000313" key="3">
    <source>
        <dbReference type="Proteomes" id="UP000186607"/>
    </source>
</evidence>
<dbReference type="OrthoDB" id="61209at2"/>
<comment type="caution">
    <text evidence="2">The sequence shown here is derived from an EMBL/GenBank/DDBJ whole genome shotgun (WGS) entry which is preliminary data.</text>
</comment>
<feature type="signal peptide" evidence="1">
    <location>
        <begin position="1"/>
        <end position="23"/>
    </location>
</feature>
<organism evidence="2 3">
    <name type="scientific">Deinococcus marmoris</name>
    <dbReference type="NCBI Taxonomy" id="249408"/>
    <lineage>
        <taxon>Bacteria</taxon>
        <taxon>Thermotogati</taxon>
        <taxon>Deinococcota</taxon>
        <taxon>Deinococci</taxon>
        <taxon>Deinococcales</taxon>
        <taxon>Deinococcaceae</taxon>
        <taxon>Deinococcus</taxon>
    </lineage>
</organism>
<reference evidence="2 3" key="1">
    <citation type="submission" date="2017-01" db="EMBL/GenBank/DDBJ databases">
        <title>Genome Analysis of Deinococcus marmoris KOPRI26562.</title>
        <authorList>
            <person name="Kim J.H."/>
            <person name="Oh H.-M."/>
        </authorList>
    </citation>
    <scope>NUCLEOTIDE SEQUENCE [LARGE SCALE GENOMIC DNA]</scope>
    <source>
        <strain evidence="2 3">KOPRI26562</strain>
    </source>
</reference>
<evidence type="ECO:0000313" key="2">
    <source>
        <dbReference type="EMBL" id="OLV18355.1"/>
    </source>
</evidence>
<dbReference type="RefSeq" id="WP_075832088.1">
    <property type="nucleotide sequence ID" value="NZ_MSTI01000068.1"/>
</dbReference>
<dbReference type="Proteomes" id="UP000186607">
    <property type="component" value="Unassembled WGS sequence"/>
</dbReference>
<accession>A0A1U7NZK8</accession>
<dbReference type="AlphaFoldDB" id="A0A1U7NZK8"/>
<evidence type="ECO:0000256" key="1">
    <source>
        <dbReference type="SAM" id="SignalP"/>
    </source>
</evidence>
<dbReference type="STRING" id="249408.BOO71_0006160"/>
<protein>
    <submittedName>
        <fullName evidence="2">Uncharacterized protein</fullName>
    </submittedName>
</protein>
<dbReference type="EMBL" id="MSTI01000068">
    <property type="protein sequence ID" value="OLV18355.1"/>
    <property type="molecule type" value="Genomic_DNA"/>
</dbReference>